<dbReference type="Proteomes" id="UP000093186">
    <property type="component" value="Unassembled WGS sequence"/>
</dbReference>
<keyword evidence="2" id="KW-1185">Reference proteome</keyword>
<dbReference type="STRING" id="447689.BA195_10680"/>
<evidence type="ECO:0008006" key="3">
    <source>
        <dbReference type="Google" id="ProtNLM"/>
    </source>
</evidence>
<evidence type="ECO:0000313" key="2">
    <source>
        <dbReference type="Proteomes" id="UP000093186"/>
    </source>
</evidence>
<protein>
    <recommendedName>
        <fullName evidence="3">DNA topoisomerase IV</fullName>
    </recommendedName>
</protein>
<dbReference type="OrthoDB" id="1202013at2"/>
<comment type="caution">
    <text evidence="1">The sequence shown here is derived from an EMBL/GenBank/DDBJ whole genome shotgun (WGS) entry which is preliminary data.</text>
</comment>
<gene>
    <name evidence="1" type="ORF">BA195_10680</name>
</gene>
<dbReference type="PROSITE" id="PS51257">
    <property type="entry name" value="PROKAR_LIPOPROTEIN"/>
    <property type="match status" value="1"/>
</dbReference>
<proteinExistence type="predicted"/>
<reference evidence="1 2" key="1">
    <citation type="submission" date="2016-06" db="EMBL/GenBank/DDBJ databases">
        <title>Draft Genome Sequence of Tenacibaculum soleae UCD-KL19.</title>
        <authorList>
            <person name="Eisen J.A."/>
            <person name="Coil D.A."/>
            <person name="Lujan K.M."/>
        </authorList>
    </citation>
    <scope>NUCLEOTIDE SEQUENCE [LARGE SCALE GENOMIC DNA]</scope>
    <source>
        <strain evidence="1 2">UCD-KL19</strain>
    </source>
</reference>
<organism evidence="1 2">
    <name type="scientific">Tenacibaculum soleae</name>
    <dbReference type="NCBI Taxonomy" id="447689"/>
    <lineage>
        <taxon>Bacteria</taxon>
        <taxon>Pseudomonadati</taxon>
        <taxon>Bacteroidota</taxon>
        <taxon>Flavobacteriia</taxon>
        <taxon>Flavobacteriales</taxon>
        <taxon>Flavobacteriaceae</taxon>
        <taxon>Tenacibaculum</taxon>
    </lineage>
</organism>
<name>A0A1B9XYM3_9FLAO</name>
<dbReference type="EMBL" id="MAKX01000013">
    <property type="protein sequence ID" value="OCK42629.1"/>
    <property type="molecule type" value="Genomic_DNA"/>
</dbReference>
<accession>A0A1B9XYM3</accession>
<dbReference type="AlphaFoldDB" id="A0A1B9XYM3"/>
<dbReference type="RefSeq" id="WP_068705370.1">
    <property type="nucleotide sequence ID" value="NZ_JAUOSG010000003.1"/>
</dbReference>
<sequence>MRYLLSFLVVFLVYSCTPEKKGDPKRFVYGTFEIPAGDNYGKTTIVRKDSLQIEEYSKKVSISTDSLVTEKEVKHIDTLFIKWKNNFAYSLRMKTPKTDLDKDPIFVQITQVTDSSYNFTAKIGYSNFKQKGTVYKVD</sequence>
<evidence type="ECO:0000313" key="1">
    <source>
        <dbReference type="EMBL" id="OCK42629.1"/>
    </source>
</evidence>